<evidence type="ECO:0000259" key="7">
    <source>
        <dbReference type="SMART" id="SM00906"/>
    </source>
</evidence>
<dbReference type="InterPro" id="IPR036864">
    <property type="entry name" value="Zn2-C6_fun-type_DNA-bd_sf"/>
</dbReference>
<dbReference type="Pfam" id="PF00172">
    <property type="entry name" value="Zn_clus"/>
    <property type="match status" value="1"/>
</dbReference>
<dbReference type="OrthoDB" id="39175at2759"/>
<dbReference type="PANTHER" id="PTHR47338:SF29">
    <property type="entry name" value="ZN(2)-C6 FUNGAL-TYPE DOMAIN-CONTAINING PROTEIN"/>
    <property type="match status" value="1"/>
</dbReference>
<accession>A0A0D2QBZ5</accession>
<organism evidence="8 9">
    <name type="scientific">Hypholoma sublateritium (strain FD-334 SS-4)</name>
    <dbReference type="NCBI Taxonomy" id="945553"/>
    <lineage>
        <taxon>Eukaryota</taxon>
        <taxon>Fungi</taxon>
        <taxon>Dikarya</taxon>
        <taxon>Basidiomycota</taxon>
        <taxon>Agaricomycotina</taxon>
        <taxon>Agaricomycetes</taxon>
        <taxon>Agaricomycetidae</taxon>
        <taxon>Agaricales</taxon>
        <taxon>Agaricineae</taxon>
        <taxon>Strophariaceae</taxon>
        <taxon>Hypholoma</taxon>
    </lineage>
</organism>
<dbReference type="InterPro" id="IPR007219">
    <property type="entry name" value="XnlR_reg_dom"/>
</dbReference>
<evidence type="ECO:0000256" key="5">
    <source>
        <dbReference type="ARBA" id="ARBA00023242"/>
    </source>
</evidence>
<dbReference type="Gene3D" id="4.10.240.10">
    <property type="entry name" value="Zn(2)-C6 fungal-type DNA-binding domain"/>
    <property type="match status" value="1"/>
</dbReference>
<keyword evidence="9" id="KW-1185">Reference proteome</keyword>
<dbReference type="PANTHER" id="PTHR47338">
    <property type="entry name" value="ZN(II)2CYS6 TRANSCRIPTION FACTOR (EUROFUNG)-RELATED"/>
    <property type="match status" value="1"/>
</dbReference>
<dbReference type="AlphaFoldDB" id="A0A0D2QBZ5"/>
<gene>
    <name evidence="8" type="ORF">HYPSUDRAFT_32499</name>
</gene>
<keyword evidence="4" id="KW-0804">Transcription</keyword>
<dbReference type="GO" id="GO:0003677">
    <property type="term" value="F:DNA binding"/>
    <property type="evidence" value="ECO:0007669"/>
    <property type="project" value="InterPro"/>
</dbReference>
<keyword evidence="5" id="KW-0539">Nucleus</keyword>
<dbReference type="GO" id="GO:0008270">
    <property type="term" value="F:zinc ion binding"/>
    <property type="evidence" value="ECO:0007669"/>
    <property type="project" value="InterPro"/>
</dbReference>
<dbReference type="Proteomes" id="UP000054270">
    <property type="component" value="Unassembled WGS sequence"/>
</dbReference>
<dbReference type="EMBL" id="KN817519">
    <property type="protein sequence ID" value="KJA29140.1"/>
    <property type="molecule type" value="Genomic_DNA"/>
</dbReference>
<dbReference type="STRING" id="945553.A0A0D2QBZ5"/>
<evidence type="ECO:0000313" key="8">
    <source>
        <dbReference type="EMBL" id="KJA29140.1"/>
    </source>
</evidence>
<feature type="domain" description="Xylanolytic transcriptional activator regulatory" evidence="7">
    <location>
        <begin position="334"/>
        <end position="421"/>
    </location>
</feature>
<feature type="compositionally biased region" description="Polar residues" evidence="6">
    <location>
        <begin position="120"/>
        <end position="144"/>
    </location>
</feature>
<evidence type="ECO:0000256" key="6">
    <source>
        <dbReference type="SAM" id="MobiDB-lite"/>
    </source>
</evidence>
<reference evidence="9" key="1">
    <citation type="submission" date="2014-04" db="EMBL/GenBank/DDBJ databases">
        <title>Evolutionary Origins and Diversification of the Mycorrhizal Mutualists.</title>
        <authorList>
            <consortium name="DOE Joint Genome Institute"/>
            <consortium name="Mycorrhizal Genomics Consortium"/>
            <person name="Kohler A."/>
            <person name="Kuo A."/>
            <person name="Nagy L.G."/>
            <person name="Floudas D."/>
            <person name="Copeland A."/>
            <person name="Barry K.W."/>
            <person name="Cichocki N."/>
            <person name="Veneault-Fourrey C."/>
            <person name="LaButti K."/>
            <person name="Lindquist E.A."/>
            <person name="Lipzen A."/>
            <person name="Lundell T."/>
            <person name="Morin E."/>
            <person name="Murat C."/>
            <person name="Riley R."/>
            <person name="Ohm R."/>
            <person name="Sun H."/>
            <person name="Tunlid A."/>
            <person name="Henrissat B."/>
            <person name="Grigoriev I.V."/>
            <person name="Hibbett D.S."/>
            <person name="Martin F."/>
        </authorList>
    </citation>
    <scope>NUCLEOTIDE SEQUENCE [LARGE SCALE GENOMIC DNA]</scope>
    <source>
        <strain evidence="9">FD-334 SS-4</strain>
    </source>
</reference>
<dbReference type="GO" id="GO:0006351">
    <property type="term" value="P:DNA-templated transcription"/>
    <property type="evidence" value="ECO:0007669"/>
    <property type="project" value="InterPro"/>
</dbReference>
<dbReference type="GO" id="GO:0000981">
    <property type="term" value="F:DNA-binding transcription factor activity, RNA polymerase II-specific"/>
    <property type="evidence" value="ECO:0007669"/>
    <property type="project" value="InterPro"/>
</dbReference>
<evidence type="ECO:0000256" key="4">
    <source>
        <dbReference type="ARBA" id="ARBA00023163"/>
    </source>
</evidence>
<dbReference type="CDD" id="cd12148">
    <property type="entry name" value="fungal_TF_MHR"/>
    <property type="match status" value="1"/>
</dbReference>
<dbReference type="InterPro" id="IPR050815">
    <property type="entry name" value="TF_fung"/>
</dbReference>
<dbReference type="Pfam" id="PF04082">
    <property type="entry name" value="Fungal_trans"/>
    <property type="match status" value="1"/>
</dbReference>
<dbReference type="GO" id="GO:0005634">
    <property type="term" value="C:nucleus"/>
    <property type="evidence" value="ECO:0007669"/>
    <property type="project" value="UniProtKB-SubCell"/>
</dbReference>
<sequence length="715" mass="79906">MPRVASPATPVRTSTNPLIAATLSNHPNVLKRNQACSKLHQCRRRKLECDAKRPCSTCIRSHAHAVNHAPPGVPMPPKPDCTFDDVAEVNTTVAEGPKNKYERLENRINELEMMLRQKESNPSSISSPDTFSRSNRQIDDSPSNYGRGYDLESRGSSGSHPSQSPPQHANSSLLSIGDNFGSYGSDVMWPNWPPSLPGPELLRHLVDVFFMFHPHANRLFHTPTFMNSLALPPSHPKFPSLPVLHAICAIGSLYTAAVTSPPLPNFDEVSPDEIFLERYRIKEQRPDSFAEQQAKLAKETAERLNTLGEDLFQVLQANIILTWFYWSHGRWVDIFLSSAHSIRLAVPLGLNMCPPFHSITKCERPPSILPPARTVIEDETRRNSFWLAYALERQHGCGNGWALSLDNQDVSQLLPVRGDQFIQGTLVQPVDRQWAQSPDLLLVNLEEQTDSFTLYIKGTILISQVKAFNLRFRSKHFAGDPTVASIYNVNEAFQNPENSVDPRGSAAFIELDHIVTSFRASFPAHLRNPITDNVVDNHLYTACLMPHVACVVLHDPHAEVRKSGCISALKILTSARAILDLIYSVWSTSFDITLLDSFCSFCWFVAGRVLVRFLQASIDANSIDQISTLRAEIDFVHSAILKVGQRIPLAHRFAKMLENLIVKHCGSMPQPVPLIFPRPVENSVLHALFEQSLHSENTISLHESLHEPGSFLSLA</sequence>
<protein>
    <recommendedName>
        <fullName evidence="7">Xylanolytic transcriptional activator regulatory domain-containing protein</fullName>
    </recommendedName>
</protein>
<evidence type="ECO:0000256" key="2">
    <source>
        <dbReference type="ARBA" id="ARBA00022723"/>
    </source>
</evidence>
<feature type="compositionally biased region" description="Low complexity" evidence="6">
    <location>
        <begin position="154"/>
        <end position="172"/>
    </location>
</feature>
<dbReference type="InterPro" id="IPR001138">
    <property type="entry name" value="Zn2Cys6_DnaBD"/>
</dbReference>
<name>A0A0D2QBZ5_HYPSF</name>
<proteinExistence type="predicted"/>
<keyword evidence="3" id="KW-0805">Transcription regulation</keyword>
<evidence type="ECO:0000256" key="1">
    <source>
        <dbReference type="ARBA" id="ARBA00004123"/>
    </source>
</evidence>
<feature type="region of interest" description="Disordered" evidence="6">
    <location>
        <begin position="117"/>
        <end position="175"/>
    </location>
</feature>
<dbReference type="SMART" id="SM00906">
    <property type="entry name" value="Fungal_trans"/>
    <property type="match status" value="1"/>
</dbReference>
<evidence type="ECO:0000313" key="9">
    <source>
        <dbReference type="Proteomes" id="UP000054270"/>
    </source>
</evidence>
<evidence type="ECO:0000256" key="3">
    <source>
        <dbReference type="ARBA" id="ARBA00023015"/>
    </source>
</evidence>
<dbReference type="CDD" id="cd00067">
    <property type="entry name" value="GAL4"/>
    <property type="match status" value="1"/>
</dbReference>
<comment type="subcellular location">
    <subcellularLocation>
        <location evidence="1">Nucleus</location>
    </subcellularLocation>
</comment>
<dbReference type="OMA" id="ISVAHCQ"/>
<keyword evidence="2" id="KW-0479">Metal-binding</keyword>